<dbReference type="STRING" id="145388.A0A0D2MTB4"/>
<organism evidence="2 3">
    <name type="scientific">Monoraphidium neglectum</name>
    <dbReference type="NCBI Taxonomy" id="145388"/>
    <lineage>
        <taxon>Eukaryota</taxon>
        <taxon>Viridiplantae</taxon>
        <taxon>Chlorophyta</taxon>
        <taxon>core chlorophytes</taxon>
        <taxon>Chlorophyceae</taxon>
        <taxon>CS clade</taxon>
        <taxon>Sphaeropleales</taxon>
        <taxon>Selenastraceae</taxon>
        <taxon>Monoraphidium</taxon>
    </lineage>
</organism>
<evidence type="ECO:0000313" key="3">
    <source>
        <dbReference type="Proteomes" id="UP000054498"/>
    </source>
</evidence>
<reference evidence="2 3" key="1">
    <citation type="journal article" date="2013" name="BMC Genomics">
        <title>Reconstruction of the lipid metabolism for the microalga Monoraphidium neglectum from its genome sequence reveals characteristics suitable for biofuel production.</title>
        <authorList>
            <person name="Bogen C."/>
            <person name="Al-Dilaimi A."/>
            <person name="Albersmeier A."/>
            <person name="Wichmann J."/>
            <person name="Grundmann M."/>
            <person name="Rupp O."/>
            <person name="Lauersen K.J."/>
            <person name="Blifernez-Klassen O."/>
            <person name="Kalinowski J."/>
            <person name="Goesmann A."/>
            <person name="Mussgnug J.H."/>
            <person name="Kruse O."/>
        </authorList>
    </citation>
    <scope>NUCLEOTIDE SEQUENCE [LARGE SCALE GENOMIC DNA]</scope>
    <source>
        <strain evidence="2 3">SAG 48.87</strain>
    </source>
</reference>
<evidence type="ECO:0000256" key="1">
    <source>
        <dbReference type="ARBA" id="ARBA00005437"/>
    </source>
</evidence>
<dbReference type="InterPro" id="IPR007612">
    <property type="entry name" value="LOR"/>
</dbReference>
<dbReference type="PANTHER" id="PTHR31087:SF161">
    <property type="entry name" value="TUBBY C 2 FAMILY PROTEIN"/>
    <property type="match status" value="1"/>
</dbReference>
<dbReference type="EMBL" id="KK100809">
    <property type="protein sequence ID" value="KIZ03657.1"/>
    <property type="molecule type" value="Genomic_DNA"/>
</dbReference>
<sequence length="151" mass="16504">MSDKRVLMDASGQSVVGMAKKLLSMKPTWIMYRGASFAQGTQVAVVKAHHSLTPSVSVYLNDGDKESDFKIRGNFRSKRFAITQKLGSGGQERPIAEVKKESKFSSVTAFLTSAMTAADNYFIHIEPGVDAAFIVAIAVLVDELFHDEKTT</sequence>
<evidence type="ECO:0000313" key="2">
    <source>
        <dbReference type="EMBL" id="KIZ03657.1"/>
    </source>
</evidence>
<proteinExistence type="inferred from homology"/>
<evidence type="ECO:0008006" key="4">
    <source>
        <dbReference type="Google" id="ProtNLM"/>
    </source>
</evidence>
<dbReference type="RefSeq" id="XP_013902676.1">
    <property type="nucleotide sequence ID" value="XM_014047222.1"/>
</dbReference>
<dbReference type="KEGG" id="mng:MNEG_4300"/>
<accession>A0A0D2MTB4</accession>
<dbReference type="Proteomes" id="UP000054498">
    <property type="component" value="Unassembled WGS sequence"/>
</dbReference>
<comment type="similarity">
    <text evidence="1">Belongs to the LOR family.</text>
</comment>
<name>A0A0D2MTB4_9CHLO</name>
<dbReference type="InterPro" id="IPR025659">
    <property type="entry name" value="Tubby-like_C"/>
</dbReference>
<gene>
    <name evidence="2" type="ORF">MNEG_4300</name>
</gene>
<dbReference type="InterPro" id="IPR038595">
    <property type="entry name" value="LOR_sf"/>
</dbReference>
<keyword evidence="3" id="KW-1185">Reference proteome</keyword>
<dbReference type="PANTHER" id="PTHR31087">
    <property type="match status" value="1"/>
</dbReference>
<dbReference type="AlphaFoldDB" id="A0A0D2MTB4"/>
<protein>
    <recommendedName>
        <fullName evidence="4">Protein LURP-one-related 15</fullName>
    </recommendedName>
</protein>
<dbReference type="Pfam" id="PF04525">
    <property type="entry name" value="LOR"/>
    <property type="match status" value="1"/>
</dbReference>
<dbReference type="OrthoDB" id="97518at2759"/>
<dbReference type="GeneID" id="25737178"/>
<dbReference type="Gene3D" id="2.40.160.200">
    <property type="entry name" value="LURP1-related"/>
    <property type="match status" value="1"/>
</dbReference>
<dbReference type="SUPFAM" id="SSF54518">
    <property type="entry name" value="Tubby C-terminal domain-like"/>
    <property type="match status" value="1"/>
</dbReference>